<dbReference type="STRING" id="29845.A0A1V6RUA7"/>
<dbReference type="EMBL" id="MDYP01000028">
    <property type="protein sequence ID" value="OQE05003.1"/>
    <property type="molecule type" value="Genomic_DNA"/>
</dbReference>
<sequence length="1617" mass="180229">MSDFRLSPHAFILLTKEHPKALQLAILDVSRWGSLTYYSRMLIFHNCPHRYIDTLDLREKLTLFLLGNRNVNVHSLFPSVSAVSGMVQAVTEINGLFVESKVYMYSYLASVYAGRSKAVPVHHGFDEFTGTLGLPLEVTFREESLESSVDSVLRDYIDRESPYFLSLTANQVDRDMILVSMASPINPFVSSPDSNHFINEIDEVRDWLRSPSRRILYIHGVDTLEASEQLFFSIQQYANANLKQHHLILYFSFDRHDNRRNTLSHMLSTFISQVICHRSKDLEPRISLMFEELNQERYWTETDLCIWFRKLQYYSSIVEISIVLSNFHDCSPSSQASILGLLSKMTYGNDLRCLIAIASSQPRIKDHDPRHLEWIDLELKIPQPGHDAFVTSEITTLLRSHPEMSTQRAELKDCLEKIADSDSISGKIIREQWRAQRNLPVGKFHEDTSNLNGFQECNRLAHTLDQLLRNFPDHEKARTLLVWIVFAVRPLTVWELAIAIAIDLEVDRKSTKVVELQSSDVNGLVIQLETWFAGIVQIRHNEVRVANEQIVSVLMGSGNGPTGPYFWNGIRDIAHLRISRACLQYLQDPNIYTVSDQFQGLLACEDIKPSVTLRRYNLVSYATLHWATHYLKHPIPGDLLTDVEAFLESDLCPRWARTFWSLSNPVTRPNKPFETGSPILASLPISHNHIDLVNTAKDETLIEASRNPDSSLALELLERHEWSQSTLLQALIGASASVNEDLAVQIFDLMQRKQLGGRTQWPLMLLRRASRLNFVKLTGRLVKAGGHEQAVLTEDSCDLPPPLFQAAVNNSVDCLILLQESGVDFEQWTRFSRTVLHSTVEFGCTEAAKALLEMYPHMLELEDENGCTALDLAADWGQYDMVECLLELGADPNMRSRDQSTKVDGLNRLPLPSAAKEGHIECVRSLLHHGADPNIVGPDGGDTPLLYAVVHGHTTICRMLLQDKADPNNSLHKSSILVALLTTDDLPPLTVEGIFGLLLEFGADINCIDDSHLTPLVHAIKSCRQSLVEQLLEKGADLNMRCGESCALIFALGEANGLDVMKALVDKDADLENVNPQGISPLGFAAARGNTAAVEFLIDRKAALESECHEPGYYQGWTAVCFAARFGKPEIIRLLANAGADLRHRNIDGACPLHLATISDSLHALLEYRARIDIDETNDSGATPLMVAIQDDGSVENIRLLINAGVNVNIHDSSGRTALMKGVIRNNREIISLLLKHTDIEINLTSSAYGSALHQACRDGNLEIMKLLVESGANVNATVFGYRGTPLQSACQAGDWDDPGTAQLRLEYLLSKGANPTAAGGQFGTLMSTAAAFTPPSIVRFLLNKGAPIEAHNQQGCMPIHFAATHGIDNLLVLMDAGANIEARDKMGRTPLHWAAQNGRLRVVDYILKTSDPSAVQEMDIDGWTPLHWAARGSNGSFFPAFAGEEIDHQGVIKSLLDFGADVDKTVLIEEEAWPPLRLACYSGASVETAKALMPSNRNRVTENEVKTGGDLNWTCDSCYWVIRGPAFFCQTCVDNSLCPKCYMRRNIAHAPYADHEFIQKGEEFAPEDEWQPLLQGLNAKNETESELAFSDSSSDSEFSSSSDRGLRRGRRRRAGI</sequence>
<dbReference type="PANTHER" id="PTHR46224:SF64">
    <property type="entry name" value="IQ MOTIF AND ANKYRIN REPEAT DOMAIN-CONTAINING PROTEIN 1"/>
    <property type="match status" value="1"/>
</dbReference>
<keyword evidence="2" id="KW-0040">ANK repeat</keyword>
<dbReference type="SMART" id="SM00248">
    <property type="entry name" value="ANK"/>
    <property type="match status" value="19"/>
</dbReference>
<dbReference type="Gene3D" id="1.25.40.20">
    <property type="entry name" value="Ankyrin repeat-containing domain"/>
    <property type="match status" value="4"/>
</dbReference>
<feature type="repeat" description="ANK" evidence="2">
    <location>
        <begin position="1115"/>
        <end position="1147"/>
    </location>
</feature>
<name>A0A1V6RUA7_9EURO</name>
<feature type="repeat" description="ANK" evidence="2">
    <location>
        <begin position="1422"/>
        <end position="1464"/>
    </location>
</feature>
<evidence type="ECO:0000256" key="1">
    <source>
        <dbReference type="ARBA" id="ARBA00022737"/>
    </source>
</evidence>
<feature type="repeat" description="ANK" evidence="2">
    <location>
        <begin position="1180"/>
        <end position="1213"/>
    </location>
</feature>
<feature type="domain" description="Nephrocystin 3-like N-terminal" evidence="4">
    <location>
        <begin position="202"/>
        <end position="358"/>
    </location>
</feature>
<evidence type="ECO:0000313" key="6">
    <source>
        <dbReference type="Proteomes" id="UP000191518"/>
    </source>
</evidence>
<dbReference type="SUPFAM" id="SSF57850">
    <property type="entry name" value="RING/U-box"/>
    <property type="match status" value="1"/>
</dbReference>
<dbReference type="CDD" id="cd02249">
    <property type="entry name" value="ZZ"/>
    <property type="match status" value="1"/>
</dbReference>
<dbReference type="InterPro" id="IPR002110">
    <property type="entry name" value="Ankyrin_rpt"/>
</dbReference>
<comment type="caution">
    <text evidence="5">The sequence shown here is derived from an EMBL/GenBank/DDBJ whole genome shotgun (WGS) entry which is preliminary data.</text>
</comment>
<evidence type="ECO:0000313" key="5">
    <source>
        <dbReference type="EMBL" id="OQE05003.1"/>
    </source>
</evidence>
<feature type="region of interest" description="Disordered" evidence="3">
    <location>
        <begin position="1583"/>
        <end position="1617"/>
    </location>
</feature>
<dbReference type="Pfam" id="PF12796">
    <property type="entry name" value="Ank_2"/>
    <property type="match status" value="4"/>
</dbReference>
<feature type="repeat" description="ANK" evidence="2">
    <location>
        <begin position="1077"/>
        <end position="1109"/>
    </location>
</feature>
<accession>A0A1V6RUA7</accession>
<feature type="compositionally biased region" description="Basic residues" evidence="3">
    <location>
        <begin position="1608"/>
        <end position="1617"/>
    </location>
</feature>
<feature type="repeat" description="ANK" evidence="2">
    <location>
        <begin position="1248"/>
        <end position="1280"/>
    </location>
</feature>
<feature type="repeat" description="ANK" evidence="2">
    <location>
        <begin position="1387"/>
        <end position="1409"/>
    </location>
</feature>
<dbReference type="Pfam" id="PF24883">
    <property type="entry name" value="NPHP3_N"/>
    <property type="match status" value="1"/>
</dbReference>
<dbReference type="InterPro" id="IPR051616">
    <property type="entry name" value="Cul2-RING_E3_ligase_SR"/>
</dbReference>
<evidence type="ECO:0000256" key="2">
    <source>
        <dbReference type="PROSITE-ProRule" id="PRU00023"/>
    </source>
</evidence>
<proteinExistence type="predicted"/>
<protein>
    <recommendedName>
        <fullName evidence="4">Nephrocystin 3-like N-terminal domain-containing protein</fullName>
    </recommendedName>
</protein>
<keyword evidence="1" id="KW-0677">Repeat</keyword>
<feature type="compositionally biased region" description="Low complexity" evidence="3">
    <location>
        <begin position="1587"/>
        <end position="1604"/>
    </location>
</feature>
<feature type="repeat" description="ANK" evidence="2">
    <location>
        <begin position="940"/>
        <end position="972"/>
    </location>
</feature>
<dbReference type="Pfam" id="PF00023">
    <property type="entry name" value="Ank"/>
    <property type="match status" value="1"/>
</dbReference>
<dbReference type="InterPro" id="IPR036770">
    <property type="entry name" value="Ankyrin_rpt-contain_sf"/>
</dbReference>
<feature type="repeat" description="ANK" evidence="2">
    <location>
        <begin position="865"/>
        <end position="897"/>
    </location>
</feature>
<feature type="repeat" description="ANK" evidence="2">
    <location>
        <begin position="1011"/>
        <end position="1043"/>
    </location>
</feature>
<reference evidence="6" key="1">
    <citation type="journal article" date="2017" name="Nat. Microbiol.">
        <title>Global analysis of biosynthetic gene clusters reveals vast potential of secondary metabolite production in Penicillium species.</title>
        <authorList>
            <person name="Nielsen J.C."/>
            <person name="Grijseels S."/>
            <person name="Prigent S."/>
            <person name="Ji B."/>
            <person name="Dainat J."/>
            <person name="Nielsen K.F."/>
            <person name="Frisvad J.C."/>
            <person name="Workman M."/>
            <person name="Nielsen J."/>
        </authorList>
    </citation>
    <scope>NUCLEOTIDE SEQUENCE [LARGE SCALE GENOMIC DNA]</scope>
    <source>
        <strain evidence="6">IBT 29486</strain>
    </source>
</reference>
<dbReference type="PANTHER" id="PTHR46224">
    <property type="entry name" value="ANKYRIN REPEAT FAMILY PROTEIN"/>
    <property type="match status" value="1"/>
</dbReference>
<evidence type="ECO:0000259" key="4">
    <source>
        <dbReference type="Pfam" id="PF24883"/>
    </source>
</evidence>
<dbReference type="PROSITE" id="PS50297">
    <property type="entry name" value="ANK_REP_REGION"/>
    <property type="match status" value="8"/>
</dbReference>
<dbReference type="Proteomes" id="UP000191518">
    <property type="component" value="Unassembled WGS sequence"/>
</dbReference>
<keyword evidence="6" id="KW-1185">Reference proteome</keyword>
<feature type="repeat" description="ANK" evidence="2">
    <location>
        <begin position="906"/>
        <end position="938"/>
    </location>
</feature>
<dbReference type="Pfam" id="PF13637">
    <property type="entry name" value="Ank_4"/>
    <property type="match status" value="2"/>
</dbReference>
<evidence type="ECO:0000256" key="3">
    <source>
        <dbReference type="SAM" id="MobiDB-lite"/>
    </source>
</evidence>
<dbReference type="PROSITE" id="PS50088">
    <property type="entry name" value="ANK_REPEAT"/>
    <property type="match status" value="10"/>
</dbReference>
<organism evidence="5 6">
    <name type="scientific">Penicillium vulpinum</name>
    <dbReference type="NCBI Taxonomy" id="29845"/>
    <lineage>
        <taxon>Eukaryota</taxon>
        <taxon>Fungi</taxon>
        <taxon>Dikarya</taxon>
        <taxon>Ascomycota</taxon>
        <taxon>Pezizomycotina</taxon>
        <taxon>Eurotiomycetes</taxon>
        <taxon>Eurotiomycetidae</taxon>
        <taxon>Eurotiales</taxon>
        <taxon>Aspergillaceae</taxon>
        <taxon>Penicillium</taxon>
    </lineage>
</organism>
<dbReference type="InterPro" id="IPR056884">
    <property type="entry name" value="NPHP3-like_N"/>
</dbReference>
<gene>
    <name evidence="5" type="ORF">PENVUL_c028G07678</name>
</gene>
<dbReference type="PRINTS" id="PR01415">
    <property type="entry name" value="ANKYRIN"/>
</dbReference>
<dbReference type="SUPFAM" id="SSF48403">
    <property type="entry name" value="Ankyrin repeat"/>
    <property type="match status" value="3"/>
</dbReference>